<evidence type="ECO:0000313" key="3">
    <source>
        <dbReference type="EMBL" id="MDT0293849.1"/>
    </source>
</evidence>
<feature type="chain" id="PRO_5046117786" evidence="1">
    <location>
        <begin position="23"/>
        <end position="208"/>
    </location>
</feature>
<dbReference type="Pfam" id="PF13568">
    <property type="entry name" value="OMP_b-brl_2"/>
    <property type="match status" value="1"/>
</dbReference>
<dbReference type="EMBL" id="JAVRBG010000003">
    <property type="protein sequence ID" value="MDT0293849.1"/>
    <property type="molecule type" value="Genomic_DNA"/>
</dbReference>
<comment type="caution">
    <text evidence="3">The sequence shown here is derived from an EMBL/GenBank/DDBJ whole genome shotgun (WGS) entry which is preliminary data.</text>
</comment>
<dbReference type="InterPro" id="IPR025665">
    <property type="entry name" value="Beta-barrel_OMP_2"/>
</dbReference>
<proteinExistence type="predicted"/>
<keyword evidence="1" id="KW-0732">Signal</keyword>
<evidence type="ECO:0000256" key="1">
    <source>
        <dbReference type="SAM" id="SignalP"/>
    </source>
</evidence>
<name>A0ABU2KGN4_9FLAO</name>
<organism evidence="3 4">
    <name type="scientific">Mesonia ostreae</name>
    <dbReference type="NCBI Taxonomy" id="861110"/>
    <lineage>
        <taxon>Bacteria</taxon>
        <taxon>Pseudomonadati</taxon>
        <taxon>Bacteroidota</taxon>
        <taxon>Flavobacteriia</taxon>
        <taxon>Flavobacteriales</taxon>
        <taxon>Flavobacteriaceae</taxon>
        <taxon>Mesonia</taxon>
    </lineage>
</organism>
<dbReference type="InterPro" id="IPR011250">
    <property type="entry name" value="OMP/PagP_B-barrel"/>
</dbReference>
<evidence type="ECO:0000259" key="2">
    <source>
        <dbReference type="Pfam" id="PF13568"/>
    </source>
</evidence>
<evidence type="ECO:0000313" key="4">
    <source>
        <dbReference type="Proteomes" id="UP001182991"/>
    </source>
</evidence>
<keyword evidence="4" id="KW-1185">Reference proteome</keyword>
<reference evidence="4" key="1">
    <citation type="submission" date="2023-07" db="EMBL/GenBank/DDBJ databases">
        <title>Isolating and identifying novel microbial strains from the Mariana Trench.</title>
        <authorList>
            <person name="Fu H."/>
        </authorList>
    </citation>
    <scope>NUCLEOTIDE SEQUENCE [LARGE SCALE GENOMIC DNA]</scope>
    <source>
        <strain evidence="4">T-y2</strain>
    </source>
</reference>
<accession>A0ABU2KGN4</accession>
<gene>
    <name evidence="3" type="ORF">RLT85_04315</name>
</gene>
<feature type="domain" description="Outer membrane protein beta-barrel" evidence="2">
    <location>
        <begin position="20"/>
        <end position="184"/>
    </location>
</feature>
<dbReference type="SUPFAM" id="SSF56925">
    <property type="entry name" value="OMPA-like"/>
    <property type="match status" value="1"/>
</dbReference>
<protein>
    <submittedName>
        <fullName evidence="3">Porin family protein</fullName>
    </submittedName>
</protein>
<sequence>MKKLILTVAVAATSIFAANAQADSDLIQFGVKGGVNFANLTGDDIGDTKSRTSFHAGLVAEVPYSERFSLQGEVMYSGQGFDVESSGQDNFLDNDDNIEYQLDYIQVPIMAKYYVVEGLSVLAGPQIAFKINEEVDYQPNADAGDVDLNEAEDFEFGIVGGLEYKLDSGFFVQGRYVYGISKLLNESEVLGDPSVHNSVFQLGVGYMF</sequence>
<feature type="signal peptide" evidence="1">
    <location>
        <begin position="1"/>
        <end position="22"/>
    </location>
</feature>
<dbReference type="RefSeq" id="WP_311400804.1">
    <property type="nucleotide sequence ID" value="NZ_JAVRBG010000003.1"/>
</dbReference>
<dbReference type="Proteomes" id="UP001182991">
    <property type="component" value="Unassembled WGS sequence"/>
</dbReference>